<dbReference type="CDD" id="cd06121">
    <property type="entry name" value="cupin_YML079wp"/>
    <property type="match status" value="1"/>
</dbReference>
<proteinExistence type="predicted"/>
<accession>A0A7X0AVE1</accession>
<keyword evidence="3" id="KW-1185">Reference proteome</keyword>
<gene>
    <name evidence="2" type="ORF">FHS74_000338</name>
</gene>
<comment type="caution">
    <text evidence="2">The sequence shown here is derived from an EMBL/GenBank/DDBJ whole genome shotgun (WGS) entry which is preliminary data.</text>
</comment>
<dbReference type="PANTHER" id="PTHR33387">
    <property type="entry name" value="RMLC-LIKE JELLY ROLL FOLD PROTEIN"/>
    <property type="match status" value="1"/>
</dbReference>
<sequence length="154" mass="16639">MNAAPMDADAIIRLLGLHPHPEGGHYVETYRHAPADGGRGASTAIYFLLRAGERSHWHRVRDADEVWHWHAGAPLRLSLSADGVITTDLILGVDLSAGQRPQGVVPADHWQAAESLGDWTLVGCTVAPAFEFRAFEMAPPDWAPKGMRDAGSDG</sequence>
<dbReference type="PANTHER" id="PTHR33387:SF3">
    <property type="entry name" value="DUF985 DOMAIN-CONTAINING PROTEIN"/>
    <property type="match status" value="1"/>
</dbReference>
<evidence type="ECO:0000259" key="1">
    <source>
        <dbReference type="Pfam" id="PF06172"/>
    </source>
</evidence>
<dbReference type="Pfam" id="PF06172">
    <property type="entry name" value="Cupin_5"/>
    <property type="match status" value="1"/>
</dbReference>
<protein>
    <recommendedName>
        <fullName evidence="1">DUF985 domain-containing protein</fullName>
    </recommendedName>
</protein>
<dbReference type="AlphaFoldDB" id="A0A7X0AVE1"/>
<organism evidence="2 3">
    <name type="scientific">Nitrospirillum iridis</name>
    <dbReference type="NCBI Taxonomy" id="765888"/>
    <lineage>
        <taxon>Bacteria</taxon>
        <taxon>Pseudomonadati</taxon>
        <taxon>Pseudomonadota</taxon>
        <taxon>Alphaproteobacteria</taxon>
        <taxon>Rhodospirillales</taxon>
        <taxon>Azospirillaceae</taxon>
        <taxon>Nitrospirillum</taxon>
    </lineage>
</organism>
<name>A0A7X0AVE1_9PROT</name>
<dbReference type="InterPro" id="IPR011051">
    <property type="entry name" value="RmlC_Cupin_sf"/>
</dbReference>
<dbReference type="Gene3D" id="2.60.120.10">
    <property type="entry name" value="Jelly Rolls"/>
    <property type="match status" value="1"/>
</dbReference>
<dbReference type="RefSeq" id="WP_211106032.1">
    <property type="nucleotide sequence ID" value="NZ_JACIIZ010000001.1"/>
</dbReference>
<evidence type="ECO:0000313" key="3">
    <source>
        <dbReference type="Proteomes" id="UP000539175"/>
    </source>
</evidence>
<dbReference type="SUPFAM" id="SSF51182">
    <property type="entry name" value="RmlC-like cupins"/>
    <property type="match status" value="1"/>
</dbReference>
<dbReference type="InterPro" id="IPR039935">
    <property type="entry name" value="YML079W-like"/>
</dbReference>
<reference evidence="2 3" key="1">
    <citation type="submission" date="2020-08" db="EMBL/GenBank/DDBJ databases">
        <title>Genomic Encyclopedia of Type Strains, Phase IV (KMG-IV): sequencing the most valuable type-strain genomes for metagenomic binning, comparative biology and taxonomic classification.</title>
        <authorList>
            <person name="Goeker M."/>
        </authorList>
    </citation>
    <scope>NUCLEOTIDE SEQUENCE [LARGE SCALE GENOMIC DNA]</scope>
    <source>
        <strain evidence="2 3">DSM 22198</strain>
    </source>
</reference>
<dbReference type="EMBL" id="JACIIZ010000001">
    <property type="protein sequence ID" value="MBB6249805.1"/>
    <property type="molecule type" value="Genomic_DNA"/>
</dbReference>
<evidence type="ECO:0000313" key="2">
    <source>
        <dbReference type="EMBL" id="MBB6249805.1"/>
    </source>
</evidence>
<dbReference type="InterPro" id="IPR009327">
    <property type="entry name" value="Cupin_DUF985"/>
</dbReference>
<dbReference type="InterPro" id="IPR014710">
    <property type="entry name" value="RmlC-like_jellyroll"/>
</dbReference>
<dbReference type="Proteomes" id="UP000539175">
    <property type="component" value="Unassembled WGS sequence"/>
</dbReference>
<feature type="domain" description="DUF985" evidence="1">
    <location>
        <begin position="10"/>
        <end position="138"/>
    </location>
</feature>